<name>A0ABV7P198_9PSEU</name>
<reference evidence="2" key="1">
    <citation type="journal article" date="2019" name="Int. J. Syst. Evol. Microbiol.">
        <title>The Global Catalogue of Microorganisms (GCM) 10K type strain sequencing project: providing services to taxonomists for standard genome sequencing and annotation.</title>
        <authorList>
            <consortium name="The Broad Institute Genomics Platform"/>
            <consortium name="The Broad Institute Genome Sequencing Center for Infectious Disease"/>
            <person name="Wu L."/>
            <person name="Ma J."/>
        </authorList>
    </citation>
    <scope>NUCLEOTIDE SEQUENCE [LARGE SCALE GENOMIC DNA]</scope>
    <source>
        <strain evidence="2">CGMCC 4.7676</strain>
    </source>
</reference>
<accession>A0ABV7P198</accession>
<dbReference type="RefSeq" id="WP_378241111.1">
    <property type="nucleotide sequence ID" value="NZ_JBHRWK010000035.1"/>
</dbReference>
<dbReference type="Proteomes" id="UP001595645">
    <property type="component" value="Unassembled WGS sequence"/>
</dbReference>
<evidence type="ECO:0000313" key="1">
    <source>
        <dbReference type="EMBL" id="MFC3452325.1"/>
    </source>
</evidence>
<comment type="caution">
    <text evidence="1">The sequence shown here is derived from an EMBL/GenBank/DDBJ whole genome shotgun (WGS) entry which is preliminary data.</text>
</comment>
<evidence type="ECO:0000313" key="2">
    <source>
        <dbReference type="Proteomes" id="UP001595645"/>
    </source>
</evidence>
<dbReference type="EMBL" id="JBHRWK010000035">
    <property type="protein sequence ID" value="MFC3452325.1"/>
    <property type="molecule type" value="Genomic_DNA"/>
</dbReference>
<organism evidence="1 2">
    <name type="scientific">Amycolatopsis speibonae</name>
    <dbReference type="NCBI Taxonomy" id="1450224"/>
    <lineage>
        <taxon>Bacteria</taxon>
        <taxon>Bacillati</taxon>
        <taxon>Actinomycetota</taxon>
        <taxon>Actinomycetes</taxon>
        <taxon>Pseudonocardiales</taxon>
        <taxon>Pseudonocardiaceae</taxon>
        <taxon>Amycolatopsis</taxon>
    </lineage>
</organism>
<proteinExistence type="predicted"/>
<keyword evidence="2" id="KW-1185">Reference proteome</keyword>
<protein>
    <submittedName>
        <fullName evidence="1">Uncharacterized protein</fullName>
    </submittedName>
</protein>
<gene>
    <name evidence="1" type="ORF">ACFOSH_23055</name>
</gene>
<sequence>MPVAEAGTRCRKSASWVGFPAQDTFTERSPTLIFRVPVNAARSAAALLLAGDSDSA</sequence>